<keyword evidence="4" id="KW-0288">FMN</keyword>
<dbReference type="UniPathway" id="UPA00070"/>
<dbReference type="InterPro" id="IPR013785">
    <property type="entry name" value="Aldolase_TIM"/>
</dbReference>
<dbReference type="PIRSF" id="PIRSF000164">
    <property type="entry name" value="DHO_oxidase"/>
    <property type="match status" value="1"/>
</dbReference>
<comment type="caution">
    <text evidence="8">The sequence shown here is derived from an EMBL/GenBank/DDBJ whole genome shotgun (WGS) entry which is preliminary data.</text>
</comment>
<dbReference type="GO" id="GO:0004152">
    <property type="term" value="F:dihydroorotate dehydrogenase activity"/>
    <property type="evidence" value="ECO:0007669"/>
    <property type="project" value="InterPro"/>
</dbReference>
<evidence type="ECO:0000256" key="1">
    <source>
        <dbReference type="ARBA" id="ARBA00001917"/>
    </source>
</evidence>
<evidence type="ECO:0000313" key="8">
    <source>
        <dbReference type="EMBL" id="OGD33814.1"/>
    </source>
</evidence>
<proteinExistence type="predicted"/>
<dbReference type="EMBL" id="MEYS01000003">
    <property type="protein sequence ID" value="OGD33814.1"/>
    <property type="molecule type" value="Genomic_DNA"/>
</dbReference>
<evidence type="ECO:0000256" key="2">
    <source>
        <dbReference type="ARBA" id="ARBA00004725"/>
    </source>
</evidence>
<evidence type="ECO:0000256" key="3">
    <source>
        <dbReference type="ARBA" id="ARBA00022630"/>
    </source>
</evidence>
<dbReference type="GO" id="GO:0005737">
    <property type="term" value="C:cytoplasm"/>
    <property type="evidence" value="ECO:0007669"/>
    <property type="project" value="InterPro"/>
</dbReference>
<dbReference type="SUPFAM" id="SSF51395">
    <property type="entry name" value="FMN-linked oxidoreductases"/>
    <property type="match status" value="1"/>
</dbReference>
<comment type="cofactor">
    <cofactor evidence="1">
        <name>FMN</name>
        <dbReference type="ChEBI" id="CHEBI:58210"/>
    </cofactor>
</comment>
<keyword evidence="3" id="KW-0285">Flavoprotein</keyword>
<name>A0A1F5BTC2_9BACT</name>
<evidence type="ECO:0000256" key="5">
    <source>
        <dbReference type="ARBA" id="ARBA00022975"/>
    </source>
</evidence>
<dbReference type="Gene3D" id="3.20.20.70">
    <property type="entry name" value="Aldolase class I"/>
    <property type="match status" value="1"/>
</dbReference>
<evidence type="ECO:0000259" key="7">
    <source>
        <dbReference type="Pfam" id="PF01180"/>
    </source>
</evidence>
<dbReference type="InterPro" id="IPR012135">
    <property type="entry name" value="Dihydroorotate_DH_1_2"/>
</dbReference>
<gene>
    <name evidence="8" type="ORF">A2988_01930</name>
</gene>
<keyword evidence="5" id="KW-0665">Pyrimidine biosynthesis</keyword>
<evidence type="ECO:0000256" key="4">
    <source>
        <dbReference type="ARBA" id="ARBA00022643"/>
    </source>
</evidence>
<dbReference type="Pfam" id="PF01180">
    <property type="entry name" value="DHO_dh"/>
    <property type="match status" value="1"/>
</dbReference>
<evidence type="ECO:0000256" key="6">
    <source>
        <dbReference type="ARBA" id="ARBA00023002"/>
    </source>
</evidence>
<organism evidence="8 9">
    <name type="scientific">Candidatus Azambacteria bacterium RIFCSPLOWO2_01_FULL_46_25</name>
    <dbReference type="NCBI Taxonomy" id="1797298"/>
    <lineage>
        <taxon>Bacteria</taxon>
        <taxon>Candidatus Azamiibacteriota</taxon>
    </lineage>
</organism>
<dbReference type="AlphaFoldDB" id="A0A1F5BTC2"/>
<evidence type="ECO:0000313" key="9">
    <source>
        <dbReference type="Proteomes" id="UP000176650"/>
    </source>
</evidence>
<dbReference type="InterPro" id="IPR005720">
    <property type="entry name" value="Dihydroorotate_DH_cat"/>
</dbReference>
<reference evidence="8 9" key="1">
    <citation type="journal article" date="2016" name="Nat. Commun.">
        <title>Thousands of microbial genomes shed light on interconnected biogeochemical processes in an aquifer system.</title>
        <authorList>
            <person name="Anantharaman K."/>
            <person name="Brown C.T."/>
            <person name="Hug L.A."/>
            <person name="Sharon I."/>
            <person name="Castelle C.J."/>
            <person name="Probst A.J."/>
            <person name="Thomas B.C."/>
            <person name="Singh A."/>
            <person name="Wilkins M.J."/>
            <person name="Karaoz U."/>
            <person name="Brodie E.L."/>
            <person name="Williams K.H."/>
            <person name="Hubbard S.S."/>
            <person name="Banfield J.F."/>
        </authorList>
    </citation>
    <scope>NUCLEOTIDE SEQUENCE [LARGE SCALE GENOMIC DNA]</scope>
</reference>
<sequence length="326" mass="35409">MRLRDVDFGNVLTASGTLNFYGEGYPYQKLLKPFGCNFTGAGLVAKTVTIQKRKGNMSLNQDGSLPLFPLKPACIVVNREKGIALNAVGLSNLGAVAHLESGKWQKLEEPFSLSFMAVGQSKEERLHELRAFVILLGVYLPWFQEPVCLQLNYSCPNTGHEVGELASEVEEGLNIASALDIPLIPKFNVELPVQMALEISRHPACDGICISNTIPWGKLPERIDWVGLFGSMTSPLAHLGGGGLSGAPLLPLVAEWVYAARTTGITKPINAGGGILEPKDVDVLLDAGATSVFLGSISFLRPFSVRDTILYAEQSFKRRGRSQTWR</sequence>
<keyword evidence="6" id="KW-0560">Oxidoreductase</keyword>
<protein>
    <recommendedName>
        <fullName evidence="7">Dihydroorotate dehydrogenase catalytic domain-containing protein</fullName>
    </recommendedName>
</protein>
<comment type="pathway">
    <text evidence="2">Pyrimidine metabolism; UMP biosynthesis via de novo pathway.</text>
</comment>
<dbReference type="GO" id="GO:0044205">
    <property type="term" value="P:'de novo' UMP biosynthetic process"/>
    <property type="evidence" value="ECO:0007669"/>
    <property type="project" value="UniProtKB-UniPathway"/>
</dbReference>
<dbReference type="STRING" id="1797298.A2988_01930"/>
<feature type="domain" description="Dihydroorotate dehydrogenase catalytic" evidence="7">
    <location>
        <begin position="76"/>
        <end position="303"/>
    </location>
</feature>
<dbReference type="Proteomes" id="UP000176650">
    <property type="component" value="Unassembled WGS sequence"/>
</dbReference>
<accession>A0A1F5BTC2</accession>